<protein>
    <recommendedName>
        <fullName evidence="3">diguanylate cyclase</fullName>
        <ecNumber evidence="3">2.7.7.65</ecNumber>
    </recommendedName>
</protein>
<dbReference type="SUPFAM" id="SSF55785">
    <property type="entry name" value="PYP-like sensor domain (PAS domain)"/>
    <property type="match status" value="2"/>
</dbReference>
<dbReference type="PANTHER" id="PTHR46663">
    <property type="entry name" value="DIGUANYLATE CYCLASE DGCT-RELATED"/>
    <property type="match status" value="1"/>
</dbReference>
<evidence type="ECO:0000259" key="6">
    <source>
        <dbReference type="PROSITE" id="PS50113"/>
    </source>
</evidence>
<dbReference type="Gene3D" id="3.30.450.40">
    <property type="match status" value="1"/>
</dbReference>
<dbReference type="SUPFAM" id="SSF55073">
    <property type="entry name" value="Nucleotide cyclase"/>
    <property type="match status" value="1"/>
</dbReference>
<evidence type="ECO:0000256" key="4">
    <source>
        <dbReference type="ARBA" id="ARBA00034247"/>
    </source>
</evidence>
<reference evidence="8 9" key="1">
    <citation type="submission" date="2018-05" db="EMBL/GenBank/DDBJ databases">
        <title>Genomic Encyclopedia of Type Strains, Phase IV (KMG-IV): sequencing the most valuable type-strain genomes for metagenomic binning, comparative biology and taxonomic classification.</title>
        <authorList>
            <person name="Goeker M."/>
        </authorList>
    </citation>
    <scope>NUCLEOTIDE SEQUENCE [LARGE SCALE GENOMIC DNA]</scope>
    <source>
        <strain evidence="8 9">DSM 19579</strain>
    </source>
</reference>
<dbReference type="RefSeq" id="WP_170123761.1">
    <property type="nucleotide sequence ID" value="NZ_QGTS01000006.1"/>
</dbReference>
<dbReference type="NCBIfam" id="TIGR00254">
    <property type="entry name" value="GGDEF"/>
    <property type="match status" value="1"/>
</dbReference>
<evidence type="ECO:0000256" key="2">
    <source>
        <dbReference type="ARBA" id="ARBA00004665"/>
    </source>
</evidence>
<name>A0A317Q134_9ENTR</name>
<dbReference type="GO" id="GO:0052621">
    <property type="term" value="F:diguanylate cyclase activity"/>
    <property type="evidence" value="ECO:0007669"/>
    <property type="project" value="UniProtKB-EC"/>
</dbReference>
<gene>
    <name evidence="8" type="ORF">DES37_106218</name>
</gene>
<dbReference type="InterPro" id="IPR029016">
    <property type="entry name" value="GAF-like_dom_sf"/>
</dbReference>
<dbReference type="Pfam" id="PF08447">
    <property type="entry name" value="PAS_3"/>
    <property type="match status" value="1"/>
</dbReference>
<evidence type="ECO:0000259" key="7">
    <source>
        <dbReference type="PROSITE" id="PS50887"/>
    </source>
</evidence>
<dbReference type="InterPro" id="IPR000014">
    <property type="entry name" value="PAS"/>
</dbReference>
<evidence type="ECO:0000313" key="8">
    <source>
        <dbReference type="EMBL" id="PWW09094.1"/>
    </source>
</evidence>
<dbReference type="SMART" id="SM00267">
    <property type="entry name" value="GGDEF"/>
    <property type="match status" value="1"/>
</dbReference>
<dbReference type="SMART" id="SM00086">
    <property type="entry name" value="PAC"/>
    <property type="match status" value="2"/>
</dbReference>
<dbReference type="Proteomes" id="UP000246744">
    <property type="component" value="Unassembled WGS sequence"/>
</dbReference>
<feature type="domain" description="PAS" evidence="5">
    <location>
        <begin position="149"/>
        <end position="178"/>
    </location>
</feature>
<feature type="domain" description="GGDEF" evidence="7">
    <location>
        <begin position="481"/>
        <end position="612"/>
    </location>
</feature>
<dbReference type="InterPro" id="IPR003018">
    <property type="entry name" value="GAF"/>
</dbReference>
<comment type="caution">
    <text evidence="8">The sequence shown here is derived from an EMBL/GenBank/DDBJ whole genome shotgun (WGS) entry which is preliminary data.</text>
</comment>
<dbReference type="AlphaFoldDB" id="A0A317Q134"/>
<feature type="domain" description="PAC" evidence="6">
    <location>
        <begin position="208"/>
        <end position="260"/>
    </location>
</feature>
<dbReference type="PROSITE" id="PS50112">
    <property type="entry name" value="PAS"/>
    <property type="match status" value="1"/>
</dbReference>
<dbReference type="FunFam" id="3.30.70.270:FF:000001">
    <property type="entry name" value="Diguanylate cyclase domain protein"/>
    <property type="match status" value="1"/>
</dbReference>
<dbReference type="InterPro" id="IPR000160">
    <property type="entry name" value="GGDEF_dom"/>
</dbReference>
<sequence length="612" mass="69362">MMTTQHTNSEQHIISLGESRQLLLDGGWAMAEFDLSGNVISANQQFALLMGFSHAEELVNINHSQFVLSHGRGTVFWQDVLAGNITCGEFKRCHHDDCVVWLHASYSPVLNKDNELQSILMMAMDITQEKLMYVEYHARLQALDSAQGVIEFDKNGFILCANDNYLAMTGYSERELVGHHHAFLCAKDEVSANGYQRFWKALRRGECWKGRFKRIRKNGQPLWIQANYNPIFDSEGHLCRIVKYAHDITEYVANERKMVQQRALLDILLDAQNRFLHDHDLGSACDHVFTPLLDMTQCEFGFIGIVQDTEGVLSLHIPAISNISWDDSVTRWFDEQMQANNALIFHRLDNIFGQVITHNKIMCVNNVPAFPGKRRFPAGHPPLHNFLGIPIVFNQKPVGMIALANRPQGMDDELIAQLEPIVTTLGTLIRARSLEDKRSEMEARLRFNATHDGLTRLPNRNAFFESLHALPDLNLPSQGMSRHCLALVDVDFFKRINDKYGHLAGDALLQELARLLETHTRGTDLVARLGGEEFIVLLRDVTTRDACLAMERLRAAIADYTFNWEAVSLSFTVSIGVAPWRPEYASMDDWVQQADTNLYQAKSAGRNQVCGP</sequence>
<proteinExistence type="predicted"/>
<dbReference type="InterPro" id="IPR052163">
    <property type="entry name" value="DGC-Regulatory_Protein"/>
</dbReference>
<evidence type="ECO:0000256" key="1">
    <source>
        <dbReference type="ARBA" id="ARBA00001946"/>
    </source>
</evidence>
<dbReference type="Gene3D" id="3.30.450.20">
    <property type="entry name" value="PAS domain"/>
    <property type="match status" value="2"/>
</dbReference>
<dbReference type="CDD" id="cd01949">
    <property type="entry name" value="GGDEF"/>
    <property type="match status" value="1"/>
</dbReference>
<dbReference type="InterPro" id="IPR001610">
    <property type="entry name" value="PAC"/>
</dbReference>
<dbReference type="Pfam" id="PF13185">
    <property type="entry name" value="GAF_2"/>
    <property type="match status" value="1"/>
</dbReference>
<comment type="catalytic activity">
    <reaction evidence="4">
        <text>2 GTP = 3',3'-c-di-GMP + 2 diphosphate</text>
        <dbReference type="Rhea" id="RHEA:24898"/>
        <dbReference type="ChEBI" id="CHEBI:33019"/>
        <dbReference type="ChEBI" id="CHEBI:37565"/>
        <dbReference type="ChEBI" id="CHEBI:58805"/>
        <dbReference type="EC" id="2.7.7.65"/>
    </reaction>
</comment>
<dbReference type="InterPro" id="IPR013655">
    <property type="entry name" value="PAS_fold_3"/>
</dbReference>
<dbReference type="Pfam" id="PF13426">
    <property type="entry name" value="PAS_9"/>
    <property type="match status" value="1"/>
</dbReference>
<dbReference type="InterPro" id="IPR029787">
    <property type="entry name" value="Nucleotide_cyclase"/>
</dbReference>
<dbReference type="PROSITE" id="PS50887">
    <property type="entry name" value="GGDEF"/>
    <property type="match status" value="1"/>
</dbReference>
<dbReference type="Pfam" id="PF00990">
    <property type="entry name" value="GGDEF"/>
    <property type="match status" value="1"/>
</dbReference>
<evidence type="ECO:0000259" key="5">
    <source>
        <dbReference type="PROSITE" id="PS50112"/>
    </source>
</evidence>
<feature type="domain" description="PAC" evidence="6">
    <location>
        <begin position="86"/>
        <end position="138"/>
    </location>
</feature>
<comment type="cofactor">
    <cofactor evidence="1">
        <name>Mg(2+)</name>
        <dbReference type="ChEBI" id="CHEBI:18420"/>
    </cofactor>
</comment>
<accession>A0A317Q134</accession>
<comment type="pathway">
    <text evidence="2">Purine metabolism; 3',5'-cyclic di-GMP biosynthesis.</text>
</comment>
<keyword evidence="9" id="KW-1185">Reference proteome</keyword>
<dbReference type="NCBIfam" id="TIGR00229">
    <property type="entry name" value="sensory_box"/>
    <property type="match status" value="2"/>
</dbReference>
<dbReference type="EC" id="2.7.7.65" evidence="3"/>
<dbReference type="SMART" id="SM00065">
    <property type="entry name" value="GAF"/>
    <property type="match status" value="1"/>
</dbReference>
<dbReference type="CDD" id="cd00130">
    <property type="entry name" value="PAS"/>
    <property type="match status" value="2"/>
</dbReference>
<dbReference type="EMBL" id="QGTS01000006">
    <property type="protein sequence ID" value="PWW09094.1"/>
    <property type="molecule type" value="Genomic_DNA"/>
</dbReference>
<dbReference type="InterPro" id="IPR000700">
    <property type="entry name" value="PAS-assoc_C"/>
</dbReference>
<dbReference type="InterPro" id="IPR043128">
    <property type="entry name" value="Rev_trsase/Diguanyl_cyclase"/>
</dbReference>
<dbReference type="Gene3D" id="3.30.70.270">
    <property type="match status" value="1"/>
</dbReference>
<evidence type="ECO:0000256" key="3">
    <source>
        <dbReference type="ARBA" id="ARBA00012528"/>
    </source>
</evidence>
<dbReference type="SUPFAM" id="SSF55781">
    <property type="entry name" value="GAF domain-like"/>
    <property type="match status" value="1"/>
</dbReference>
<dbReference type="PANTHER" id="PTHR46663:SF4">
    <property type="entry name" value="DIGUANYLATE CYCLASE DGCT-RELATED"/>
    <property type="match status" value="1"/>
</dbReference>
<dbReference type="InterPro" id="IPR035965">
    <property type="entry name" value="PAS-like_dom_sf"/>
</dbReference>
<evidence type="ECO:0000313" key="9">
    <source>
        <dbReference type="Proteomes" id="UP000246744"/>
    </source>
</evidence>
<dbReference type="PROSITE" id="PS50113">
    <property type="entry name" value="PAC"/>
    <property type="match status" value="2"/>
</dbReference>
<organism evidence="8 9">
    <name type="scientific">Mangrovibacter plantisponsor</name>
    <dbReference type="NCBI Taxonomy" id="451513"/>
    <lineage>
        <taxon>Bacteria</taxon>
        <taxon>Pseudomonadati</taxon>
        <taxon>Pseudomonadota</taxon>
        <taxon>Gammaproteobacteria</taxon>
        <taxon>Enterobacterales</taxon>
        <taxon>Enterobacteriaceae</taxon>
        <taxon>Mangrovibacter</taxon>
    </lineage>
</organism>